<reference evidence="3 4" key="1">
    <citation type="submission" date="2018-06" db="EMBL/GenBank/DDBJ databases">
        <authorList>
            <consortium name="Pathogen Informatics"/>
            <person name="Doyle S."/>
        </authorList>
    </citation>
    <scope>NUCLEOTIDE SEQUENCE [LARGE SCALE GENOMIC DNA]</scope>
    <source>
        <strain evidence="3 4">NCTC10283</strain>
    </source>
</reference>
<feature type="compositionally biased region" description="Low complexity" evidence="1">
    <location>
        <begin position="186"/>
        <end position="197"/>
    </location>
</feature>
<dbReference type="Gene3D" id="3.10.450.50">
    <property type="match status" value="1"/>
</dbReference>
<feature type="domain" description="Calcium/calmodulin-dependent protein kinase II association-domain" evidence="2">
    <location>
        <begin position="47"/>
        <end position="164"/>
    </location>
</feature>
<dbReference type="InterPro" id="IPR032710">
    <property type="entry name" value="NTF2-like_dom_sf"/>
</dbReference>
<keyword evidence="4" id="KW-1185">Reference proteome</keyword>
<dbReference type="PROSITE" id="PS51257">
    <property type="entry name" value="PROKAR_LIPOPROTEIN"/>
    <property type="match status" value="1"/>
</dbReference>
<protein>
    <submittedName>
        <fullName evidence="3">Uncharacterized protein conserved in bacteria with a cystatin-like fold</fullName>
    </submittedName>
</protein>
<feature type="compositionally biased region" description="Pro residues" evidence="1">
    <location>
        <begin position="198"/>
        <end position="210"/>
    </location>
</feature>
<sequence>MNTKLLVVLAVTGALAACGGGEKRKNKQSVEEKITASGYVCKAVGDDEIAAQFTRWNEALKTGDAKAVANLYALDSVLLPTVSDKVRYTPAEKEDYFKHFLEKKPVGEINERAIQIGCNWALDAGIYTFTYQKTGEKITGRYSYTYRWDGKQWQISSHHSSLMPEPLMKAAAAAKAAPAPQPAPQAVPHAEPAHAAPAPQPAPQAAPAPVAPQAAPQTSAH</sequence>
<dbReference type="AlphaFoldDB" id="A0A376BL95"/>
<evidence type="ECO:0000313" key="3">
    <source>
        <dbReference type="EMBL" id="SSY70418.1"/>
    </source>
</evidence>
<organism evidence="3 4">
    <name type="scientific">Alysiella crassa</name>
    <dbReference type="NCBI Taxonomy" id="153491"/>
    <lineage>
        <taxon>Bacteria</taxon>
        <taxon>Pseudomonadati</taxon>
        <taxon>Pseudomonadota</taxon>
        <taxon>Betaproteobacteria</taxon>
        <taxon>Neisseriales</taxon>
        <taxon>Neisseriaceae</taxon>
        <taxon>Alysiella</taxon>
    </lineage>
</organism>
<feature type="compositionally biased region" description="Low complexity" evidence="1">
    <location>
        <begin position="211"/>
        <end position="221"/>
    </location>
</feature>
<proteinExistence type="predicted"/>
<evidence type="ECO:0000313" key="4">
    <source>
        <dbReference type="Proteomes" id="UP000254209"/>
    </source>
</evidence>
<dbReference type="NCBIfam" id="TIGR02246">
    <property type="entry name" value="SgcJ/EcaC family oxidoreductase"/>
    <property type="match status" value="1"/>
</dbReference>
<dbReference type="Pfam" id="PF08332">
    <property type="entry name" value="CaMKII_AD"/>
    <property type="match status" value="1"/>
</dbReference>
<evidence type="ECO:0000256" key="1">
    <source>
        <dbReference type="SAM" id="MobiDB-lite"/>
    </source>
</evidence>
<dbReference type="RefSeq" id="WP_084693508.1">
    <property type="nucleotide sequence ID" value="NZ_CP091519.2"/>
</dbReference>
<accession>A0A376BL95</accession>
<dbReference type="InterPro" id="IPR013543">
    <property type="entry name" value="Ca/CaM-dep_prot_kinase-assoc"/>
</dbReference>
<feature type="region of interest" description="Disordered" evidence="1">
    <location>
        <begin position="172"/>
        <end position="221"/>
    </location>
</feature>
<dbReference type="SUPFAM" id="SSF54427">
    <property type="entry name" value="NTF2-like"/>
    <property type="match status" value="1"/>
</dbReference>
<dbReference type="GO" id="GO:0005516">
    <property type="term" value="F:calmodulin binding"/>
    <property type="evidence" value="ECO:0007669"/>
    <property type="project" value="InterPro"/>
</dbReference>
<dbReference type="OrthoDB" id="953853at2"/>
<dbReference type="EMBL" id="UFSO01000002">
    <property type="protein sequence ID" value="SSY70418.1"/>
    <property type="molecule type" value="Genomic_DNA"/>
</dbReference>
<dbReference type="GO" id="GO:0004683">
    <property type="term" value="F:calcium/calmodulin-dependent protein kinase activity"/>
    <property type="evidence" value="ECO:0007669"/>
    <property type="project" value="InterPro"/>
</dbReference>
<name>A0A376BL95_9NEIS</name>
<dbReference type="InterPro" id="IPR011944">
    <property type="entry name" value="Steroid_delta5-4_isomerase"/>
</dbReference>
<dbReference type="Proteomes" id="UP000254209">
    <property type="component" value="Unassembled WGS sequence"/>
</dbReference>
<evidence type="ECO:0000259" key="2">
    <source>
        <dbReference type="Pfam" id="PF08332"/>
    </source>
</evidence>
<gene>
    <name evidence="3" type="ORF">NCTC10283_00508</name>
</gene>